<name>A0ABP9AU85_9PSEU</name>
<evidence type="ECO:0000313" key="1">
    <source>
        <dbReference type="EMBL" id="GAA4786299.1"/>
    </source>
</evidence>
<evidence type="ECO:0000313" key="2">
    <source>
        <dbReference type="Proteomes" id="UP001500928"/>
    </source>
</evidence>
<evidence type="ECO:0008006" key="3">
    <source>
        <dbReference type="Google" id="ProtNLM"/>
    </source>
</evidence>
<reference evidence="2" key="1">
    <citation type="journal article" date="2019" name="Int. J. Syst. Evol. Microbiol.">
        <title>The Global Catalogue of Microorganisms (GCM) 10K type strain sequencing project: providing services to taxonomists for standard genome sequencing and annotation.</title>
        <authorList>
            <consortium name="The Broad Institute Genomics Platform"/>
            <consortium name="The Broad Institute Genome Sequencing Center for Infectious Disease"/>
            <person name="Wu L."/>
            <person name="Ma J."/>
        </authorList>
    </citation>
    <scope>NUCLEOTIDE SEQUENCE [LARGE SCALE GENOMIC DNA]</scope>
    <source>
        <strain evidence="2">JCM 17979</strain>
    </source>
</reference>
<dbReference type="RefSeq" id="WP_345413757.1">
    <property type="nucleotide sequence ID" value="NZ_BAABHO010000013.1"/>
</dbReference>
<accession>A0ABP9AU85</accession>
<dbReference type="Proteomes" id="UP001500928">
    <property type="component" value="Unassembled WGS sequence"/>
</dbReference>
<keyword evidence="2" id="KW-1185">Reference proteome</keyword>
<organism evidence="1 2">
    <name type="scientific">Actinomycetospora chlora</name>
    <dbReference type="NCBI Taxonomy" id="663608"/>
    <lineage>
        <taxon>Bacteria</taxon>
        <taxon>Bacillati</taxon>
        <taxon>Actinomycetota</taxon>
        <taxon>Actinomycetes</taxon>
        <taxon>Pseudonocardiales</taxon>
        <taxon>Pseudonocardiaceae</taxon>
        <taxon>Actinomycetospora</taxon>
    </lineage>
</organism>
<proteinExistence type="predicted"/>
<protein>
    <recommendedName>
        <fullName evidence="3">Septum formation-related domain-containing protein</fullName>
    </recommendedName>
</protein>
<sequence>MPRRVVVAAGAVVAVLVLLLVGALMAGWKPFTSEPDVLTYGPDGDLAQFTLFEGQCASGKLANGGQFGVESDTPCGNPHDVEVVASAAPLREGRQSSYPGAAALAAFGRAYCALYQDSDLLVPSSGGVDRGDLRMTAVIPSQAAFANPRTAGSASGGRQVSCIVSRDDGERLTDRFSVI</sequence>
<comment type="caution">
    <text evidence="1">The sequence shown here is derived from an EMBL/GenBank/DDBJ whole genome shotgun (WGS) entry which is preliminary data.</text>
</comment>
<dbReference type="EMBL" id="BAABHO010000013">
    <property type="protein sequence ID" value="GAA4786299.1"/>
    <property type="molecule type" value="Genomic_DNA"/>
</dbReference>
<gene>
    <name evidence="1" type="ORF">GCM10023200_20390</name>
</gene>